<dbReference type="PRINTS" id="PR01050">
    <property type="entry name" value="PYRUVTKNASE"/>
</dbReference>
<evidence type="ECO:0000256" key="4">
    <source>
        <dbReference type="ARBA" id="ARBA00012142"/>
    </source>
</evidence>
<dbReference type="FunFam" id="2.40.33.10:FF:000001">
    <property type="entry name" value="Pyruvate kinase"/>
    <property type="match status" value="1"/>
</dbReference>
<dbReference type="InterPro" id="IPR001697">
    <property type="entry name" value="Pyr_Knase"/>
</dbReference>
<keyword evidence="9" id="KW-0067">ATP-binding</keyword>
<dbReference type="InterPro" id="IPR015795">
    <property type="entry name" value="Pyrv_Knase_C"/>
</dbReference>
<keyword evidence="12 17" id="KW-0670">Pyruvate</keyword>
<dbReference type="PROSITE" id="PS00110">
    <property type="entry name" value="PYRUVATE_KINASE"/>
    <property type="match status" value="1"/>
</dbReference>
<dbReference type="GO" id="GO:0000287">
    <property type="term" value="F:magnesium ion binding"/>
    <property type="evidence" value="ECO:0007669"/>
    <property type="project" value="UniProtKB-UniRule"/>
</dbReference>
<keyword evidence="5 14" id="KW-0808">Transferase</keyword>
<evidence type="ECO:0000256" key="10">
    <source>
        <dbReference type="ARBA" id="ARBA00022842"/>
    </source>
</evidence>
<evidence type="ECO:0000256" key="8">
    <source>
        <dbReference type="ARBA" id="ARBA00022777"/>
    </source>
</evidence>
<feature type="domain" description="Pyruvate kinase barrel" evidence="15">
    <location>
        <begin position="62"/>
        <end position="380"/>
    </location>
</feature>
<dbReference type="GO" id="GO:0030955">
    <property type="term" value="F:potassium ion binding"/>
    <property type="evidence" value="ECO:0007669"/>
    <property type="project" value="UniProtKB-UniRule"/>
</dbReference>
<evidence type="ECO:0000256" key="13">
    <source>
        <dbReference type="NCBIfam" id="TIGR01064"/>
    </source>
</evidence>
<dbReference type="SUPFAM" id="SSF52935">
    <property type="entry name" value="PK C-terminal domain-like"/>
    <property type="match status" value="1"/>
</dbReference>
<dbReference type="PANTHER" id="PTHR11817">
    <property type="entry name" value="PYRUVATE KINASE"/>
    <property type="match status" value="1"/>
</dbReference>
<dbReference type="InterPro" id="IPR018209">
    <property type="entry name" value="Pyrv_Knase_AS"/>
</dbReference>
<dbReference type="EMBL" id="CP036348">
    <property type="protein sequence ID" value="QDV67145.1"/>
    <property type="molecule type" value="Genomic_DNA"/>
</dbReference>
<dbReference type="SUPFAM" id="SSF50800">
    <property type="entry name" value="PK beta-barrel domain-like"/>
    <property type="match status" value="1"/>
</dbReference>
<proteinExistence type="inferred from homology"/>
<dbReference type="NCBIfam" id="NF004978">
    <property type="entry name" value="PRK06354.1"/>
    <property type="match status" value="1"/>
</dbReference>
<dbReference type="InterPro" id="IPR040442">
    <property type="entry name" value="Pyrv_kinase-like_dom_sf"/>
</dbReference>
<evidence type="ECO:0000313" key="17">
    <source>
        <dbReference type="EMBL" id="QDV67145.1"/>
    </source>
</evidence>
<keyword evidence="6" id="KW-0479">Metal-binding</keyword>
<evidence type="ECO:0000259" key="15">
    <source>
        <dbReference type="Pfam" id="PF00224"/>
    </source>
</evidence>
<dbReference type="Pfam" id="PF02887">
    <property type="entry name" value="PK_C"/>
    <property type="match status" value="1"/>
</dbReference>
<comment type="similarity">
    <text evidence="3 14">Belongs to the pyruvate kinase family.</text>
</comment>
<evidence type="ECO:0000256" key="6">
    <source>
        <dbReference type="ARBA" id="ARBA00022723"/>
    </source>
</evidence>
<dbReference type="InterPro" id="IPR036918">
    <property type="entry name" value="Pyrv_Knase_C_sf"/>
</dbReference>
<gene>
    <name evidence="17" type="primary">pyk</name>
    <name evidence="17" type="ORF">Poly24_08360</name>
</gene>
<reference evidence="17 18" key="1">
    <citation type="submission" date="2019-02" db="EMBL/GenBank/DDBJ databases">
        <title>Deep-cultivation of Planctomycetes and their phenomic and genomic characterization uncovers novel biology.</title>
        <authorList>
            <person name="Wiegand S."/>
            <person name="Jogler M."/>
            <person name="Boedeker C."/>
            <person name="Pinto D."/>
            <person name="Vollmers J."/>
            <person name="Rivas-Marin E."/>
            <person name="Kohn T."/>
            <person name="Peeters S.H."/>
            <person name="Heuer A."/>
            <person name="Rast P."/>
            <person name="Oberbeckmann S."/>
            <person name="Bunk B."/>
            <person name="Jeske O."/>
            <person name="Meyerdierks A."/>
            <person name="Storesund J.E."/>
            <person name="Kallscheuer N."/>
            <person name="Luecker S."/>
            <person name="Lage O.M."/>
            <person name="Pohl T."/>
            <person name="Merkel B.J."/>
            <person name="Hornburger P."/>
            <person name="Mueller R.-W."/>
            <person name="Bruemmer F."/>
            <person name="Labrenz M."/>
            <person name="Spormann A.M."/>
            <person name="Op den Camp H."/>
            <person name="Overmann J."/>
            <person name="Amann R."/>
            <person name="Jetten M.S.M."/>
            <person name="Mascher T."/>
            <person name="Medema M.H."/>
            <person name="Devos D.P."/>
            <person name="Kaster A.-K."/>
            <person name="Ovreas L."/>
            <person name="Rohde M."/>
            <person name="Galperin M.Y."/>
            <person name="Jogler C."/>
        </authorList>
    </citation>
    <scope>NUCLEOTIDE SEQUENCE [LARGE SCALE GENOMIC DNA]</scope>
    <source>
        <strain evidence="17 18">Poly24</strain>
    </source>
</reference>
<accession>A0A518JNM5</accession>
<sequence length="537" mass="57914">MSSDQAIGNQIGYLSQITPYTNGKPMKPQTYVNEIGYFGNQDPEHGSKGRRMSRPTPDEPCTKIVATIGPACSSVDQLANLIQHGVAVFRINSAHGSRASHQETLDNVRKASLQVGFPVGVLYDLAGPKIRLGTLACDPYHCETGSQVTLIRGEESSVDSELTSNYDKLLDELQVGDSVMLADGNVSLQVASVTADRVVCDVLAGGTIRSRQGINLPGVKLSISAMRRQDVDNAIWAAQEGVDFISLSFVRTAGDVESLKNLISTYESKAMVIAKIEKREAMEDLEAIVEAADGVMVARGDLGVEIDVAETPVAQKRIIRVCRDKLKPVIVATQMLESMHHSPRPTRAEASDVANAILDGADACMLSGETAIGEYSVEAVDMMFRIQQHTERELVGPSKSLIKTIDRAHPITSAVAYGATQIADSIQAKMLIVVTRTGGTAWVKSKQRSLIPTLGVSDNEDTLRRMSLFWGIKPLRVSQLDDTEKLFSEVSGWGCRGGHLSAGDRLVFVTGTGVMDSAHNLVVVHKVTSEEAKAAQK</sequence>
<dbReference type="NCBIfam" id="NF004491">
    <property type="entry name" value="PRK05826.1"/>
    <property type="match status" value="1"/>
</dbReference>
<dbReference type="UniPathway" id="UPA00109">
    <property type="reaction ID" value="UER00188"/>
</dbReference>
<dbReference type="InterPro" id="IPR015793">
    <property type="entry name" value="Pyrv_Knase_brl"/>
</dbReference>
<keyword evidence="11 14" id="KW-0324">Glycolysis</keyword>
<evidence type="ECO:0000256" key="14">
    <source>
        <dbReference type="RuleBase" id="RU000504"/>
    </source>
</evidence>
<dbReference type="Proteomes" id="UP000315082">
    <property type="component" value="Chromosome"/>
</dbReference>
<dbReference type="Gene3D" id="3.40.1380.20">
    <property type="entry name" value="Pyruvate kinase, C-terminal domain"/>
    <property type="match status" value="1"/>
</dbReference>
<evidence type="ECO:0000256" key="7">
    <source>
        <dbReference type="ARBA" id="ARBA00022741"/>
    </source>
</evidence>
<dbReference type="Gene3D" id="2.40.33.10">
    <property type="entry name" value="PK beta-barrel domain-like"/>
    <property type="match status" value="1"/>
</dbReference>
<feature type="domain" description="Pyruvate kinase C-terminal" evidence="16">
    <location>
        <begin position="414"/>
        <end position="525"/>
    </location>
</feature>
<comment type="pathway">
    <text evidence="2 14">Carbohydrate degradation; glycolysis; pyruvate from D-glyceraldehyde 3-phosphate: step 5/5.</text>
</comment>
<evidence type="ECO:0000313" key="18">
    <source>
        <dbReference type="Proteomes" id="UP000315082"/>
    </source>
</evidence>
<dbReference type="NCBIfam" id="TIGR01064">
    <property type="entry name" value="pyruv_kin"/>
    <property type="match status" value="1"/>
</dbReference>
<dbReference type="AlphaFoldDB" id="A0A518JNM5"/>
<evidence type="ECO:0000256" key="9">
    <source>
        <dbReference type="ARBA" id="ARBA00022840"/>
    </source>
</evidence>
<keyword evidence="18" id="KW-1185">Reference proteome</keyword>
<dbReference type="RefSeq" id="WP_231753460.1">
    <property type="nucleotide sequence ID" value="NZ_CP036348.1"/>
</dbReference>
<evidence type="ECO:0000256" key="11">
    <source>
        <dbReference type="ARBA" id="ARBA00023152"/>
    </source>
</evidence>
<name>A0A518JNM5_9BACT</name>
<keyword evidence="10 14" id="KW-0460">Magnesium</keyword>
<evidence type="ECO:0000256" key="1">
    <source>
        <dbReference type="ARBA" id="ARBA00001958"/>
    </source>
</evidence>
<evidence type="ECO:0000256" key="3">
    <source>
        <dbReference type="ARBA" id="ARBA00008663"/>
    </source>
</evidence>
<dbReference type="SUPFAM" id="SSF51621">
    <property type="entry name" value="Phosphoenolpyruvate/pyruvate domain"/>
    <property type="match status" value="1"/>
</dbReference>
<comment type="catalytic activity">
    <reaction evidence="14">
        <text>pyruvate + ATP = phosphoenolpyruvate + ADP + H(+)</text>
        <dbReference type="Rhea" id="RHEA:18157"/>
        <dbReference type="ChEBI" id="CHEBI:15361"/>
        <dbReference type="ChEBI" id="CHEBI:15378"/>
        <dbReference type="ChEBI" id="CHEBI:30616"/>
        <dbReference type="ChEBI" id="CHEBI:58702"/>
        <dbReference type="ChEBI" id="CHEBI:456216"/>
        <dbReference type="EC" id="2.7.1.40"/>
    </reaction>
</comment>
<dbReference type="EC" id="2.7.1.40" evidence="4 13"/>
<dbReference type="InterPro" id="IPR011037">
    <property type="entry name" value="Pyrv_Knase-like_insert_dom_sf"/>
</dbReference>
<evidence type="ECO:0000256" key="2">
    <source>
        <dbReference type="ARBA" id="ARBA00004997"/>
    </source>
</evidence>
<evidence type="ECO:0000259" key="16">
    <source>
        <dbReference type="Pfam" id="PF02887"/>
    </source>
</evidence>
<dbReference type="GO" id="GO:0004743">
    <property type="term" value="F:pyruvate kinase activity"/>
    <property type="evidence" value="ECO:0007669"/>
    <property type="project" value="UniProtKB-UniRule"/>
</dbReference>
<keyword evidence="8 14" id="KW-0418">Kinase</keyword>
<evidence type="ECO:0000256" key="12">
    <source>
        <dbReference type="ARBA" id="ARBA00023317"/>
    </source>
</evidence>
<dbReference type="InterPro" id="IPR015806">
    <property type="entry name" value="Pyrv_Knase_insert_dom_sf"/>
</dbReference>
<evidence type="ECO:0000256" key="5">
    <source>
        <dbReference type="ARBA" id="ARBA00022679"/>
    </source>
</evidence>
<dbReference type="Gene3D" id="3.20.20.60">
    <property type="entry name" value="Phosphoenolpyruvate-binding domains"/>
    <property type="match status" value="1"/>
</dbReference>
<organism evidence="17 18">
    <name type="scientific">Rosistilla carotiformis</name>
    <dbReference type="NCBI Taxonomy" id="2528017"/>
    <lineage>
        <taxon>Bacteria</taxon>
        <taxon>Pseudomonadati</taxon>
        <taxon>Planctomycetota</taxon>
        <taxon>Planctomycetia</taxon>
        <taxon>Pirellulales</taxon>
        <taxon>Pirellulaceae</taxon>
        <taxon>Rosistilla</taxon>
    </lineage>
</organism>
<dbReference type="InterPro" id="IPR015813">
    <property type="entry name" value="Pyrv/PenolPyrv_kinase-like_dom"/>
</dbReference>
<keyword evidence="7" id="KW-0547">Nucleotide-binding</keyword>
<dbReference type="KEGG" id="rcf:Poly24_08360"/>
<comment type="cofactor">
    <cofactor evidence="1">
        <name>K(+)</name>
        <dbReference type="ChEBI" id="CHEBI:29103"/>
    </cofactor>
</comment>
<dbReference type="GO" id="GO:0005524">
    <property type="term" value="F:ATP binding"/>
    <property type="evidence" value="ECO:0007669"/>
    <property type="project" value="UniProtKB-KW"/>
</dbReference>
<dbReference type="GO" id="GO:0016301">
    <property type="term" value="F:kinase activity"/>
    <property type="evidence" value="ECO:0007669"/>
    <property type="project" value="UniProtKB-KW"/>
</dbReference>
<dbReference type="Pfam" id="PF00224">
    <property type="entry name" value="PK"/>
    <property type="match status" value="1"/>
</dbReference>
<protein>
    <recommendedName>
        <fullName evidence="4 13">Pyruvate kinase</fullName>
        <ecNumber evidence="4 13">2.7.1.40</ecNumber>
    </recommendedName>
</protein>